<dbReference type="EMBL" id="JAGTJQ010000003">
    <property type="protein sequence ID" value="KAH7035909.1"/>
    <property type="molecule type" value="Genomic_DNA"/>
</dbReference>
<dbReference type="GeneID" id="70190464"/>
<evidence type="ECO:0008006" key="3">
    <source>
        <dbReference type="Google" id="ProtNLM"/>
    </source>
</evidence>
<evidence type="ECO:0000313" key="2">
    <source>
        <dbReference type="Proteomes" id="UP000756346"/>
    </source>
</evidence>
<keyword evidence="2" id="KW-1185">Reference proteome</keyword>
<dbReference type="AlphaFoldDB" id="A0A9P9BTT0"/>
<name>A0A9P9BTT0_9PEZI</name>
<dbReference type="RefSeq" id="XP_046016002.1">
    <property type="nucleotide sequence ID" value="XM_046160918.1"/>
</dbReference>
<dbReference type="InterPro" id="IPR011333">
    <property type="entry name" value="SKP1/BTB/POZ_sf"/>
</dbReference>
<evidence type="ECO:0000313" key="1">
    <source>
        <dbReference type="EMBL" id="KAH7035909.1"/>
    </source>
</evidence>
<reference evidence="1" key="1">
    <citation type="journal article" date="2021" name="Nat. Commun.">
        <title>Genetic determinants of endophytism in the Arabidopsis root mycobiome.</title>
        <authorList>
            <person name="Mesny F."/>
            <person name="Miyauchi S."/>
            <person name="Thiergart T."/>
            <person name="Pickel B."/>
            <person name="Atanasova L."/>
            <person name="Karlsson M."/>
            <person name="Huettel B."/>
            <person name="Barry K.W."/>
            <person name="Haridas S."/>
            <person name="Chen C."/>
            <person name="Bauer D."/>
            <person name="Andreopoulos W."/>
            <person name="Pangilinan J."/>
            <person name="LaButti K."/>
            <person name="Riley R."/>
            <person name="Lipzen A."/>
            <person name="Clum A."/>
            <person name="Drula E."/>
            <person name="Henrissat B."/>
            <person name="Kohler A."/>
            <person name="Grigoriev I.V."/>
            <person name="Martin F.M."/>
            <person name="Hacquard S."/>
        </authorList>
    </citation>
    <scope>NUCLEOTIDE SEQUENCE</scope>
    <source>
        <strain evidence="1">MPI-CAGE-CH-0230</strain>
    </source>
</reference>
<protein>
    <recommendedName>
        <fullName evidence="3">BTB domain-containing protein</fullName>
    </recommendedName>
</protein>
<proteinExistence type="predicted"/>
<sequence length="397" mass="45575">MANDTVEMSEHHQIASNTDLTIHILPEGPRPKKGAAQDAAADIQDAAGKKKVVIHEVIFHVEKAVLVRTEYFRVLLQGRFREAGQPSVTLRGDDAHAVGVWFRILHETDLEETYAATTIGKLWEVVAVAKKYGFEPTQARSWFTEWYKRNESRLFSPGSRYDINNLRMLLLPGYVFDESTAFLQVTKTLAYNFDGHITEARPTDVRRDLHVPANFIQQLNAAKGRLRNILHKELYLPIRKLLMASCGHKEHMLFAYEKKLFASGAWPLEQTGHRNSIRGLLQKLKTVDNDDMPESCQGCAVNVSGVICEAAKEVNDYFDGLCLDCINVSKLRDNDDDYWHHASMGPWDLECRVDHGEPTWYFSFMGRREHMTAWLKKRRVRRQQLRGWDTAYGGLDW</sequence>
<dbReference type="Gene3D" id="3.30.710.10">
    <property type="entry name" value="Potassium Channel Kv1.1, Chain A"/>
    <property type="match status" value="1"/>
</dbReference>
<accession>A0A9P9BTT0</accession>
<dbReference type="OrthoDB" id="268428at2759"/>
<gene>
    <name evidence="1" type="ORF">B0I36DRAFT_382523</name>
</gene>
<comment type="caution">
    <text evidence="1">The sequence shown here is derived from an EMBL/GenBank/DDBJ whole genome shotgun (WGS) entry which is preliminary data.</text>
</comment>
<dbReference type="Proteomes" id="UP000756346">
    <property type="component" value="Unassembled WGS sequence"/>
</dbReference>
<organism evidence="1 2">
    <name type="scientific">Microdochium trichocladiopsis</name>
    <dbReference type="NCBI Taxonomy" id="1682393"/>
    <lineage>
        <taxon>Eukaryota</taxon>
        <taxon>Fungi</taxon>
        <taxon>Dikarya</taxon>
        <taxon>Ascomycota</taxon>
        <taxon>Pezizomycotina</taxon>
        <taxon>Sordariomycetes</taxon>
        <taxon>Xylariomycetidae</taxon>
        <taxon>Xylariales</taxon>
        <taxon>Microdochiaceae</taxon>
        <taxon>Microdochium</taxon>
    </lineage>
</organism>